<dbReference type="InterPro" id="IPR022263">
    <property type="entry name" value="KxYKxGKxW"/>
</dbReference>
<sequence length="971" mass="102480">MLILITIDECQLGKQTKGEYEFMNSKLHYKMFKAGKKWAFASIAAASLGIIALDANATNVHADSTDNDATDTVDDSTTTSPVSEASVTLTKTSLPASSAASASVASSATSAVTSTATSSAVSKSATNSVVTSSSAKSAISSSATSTASSSAKKSVASSAASSASEKTVSSTAKSVANSSSVVKNTSSSSTKNSSAAVSVVAHSNSSAASSTASSKAAIKTSSAASVSSSAVSKTSSAATTSKNKAVDKKSTSKDYTIDYTHQLNDDEGSDRQTKNNVIIAHATGVYAPAENVAIFEKREWDSSESYVQYIVGDGGKVYAVGQEGYVAWGAGEWANENAPVQVELAQTYSDSQFKKDYQTYVNLLRDSAKKWNIPTSLDSSEYRGIKSHVWITNHVWGNHVDPYGYLSTHGISQTQFAHDLQYGFGSSSSDSSNNTSNDSNKNNANNSNKNDSNSNKNNSSKINVGDKVTIKTSAKHWATGQTIYSAVKGKTYKVIQVNGSRLLLEKVLSWINTSDVTTASSSNHSNSNKNNGNKNNSNKNDSNKNNSTANIKVGSKVTIKSSAKHWATGQSIYNAVKGKTYKVIQVNGNRLLLDKVISWINKGDVTVPGSSSSNHSSSSNSSKNNSNKNNSNKNTNTNSIKVGSKVTIKTSAKHWATGQSIYSAVKGKTYKVMQINGNKLLLDKVISWINKGDVTVPGSSSSNQSSSNKGNSSNSNKNNSSNKIGVGSKVTINKNAKHWATGQSIYNPVKGKTYKVIQVNGSKLLLDKVISWINKADVTLAGSKSNSGSSNKNNAASMHNVNVHLTNKHWTTAQTNFVNGIAADIVNVCNSNKLYASVAMAQAVLESGYGTSSLAQEAHNLFGIKADSTWKGATYTKSTKEVINGRTVTINASFRKYASIKDSIADYAKKLESRAQYANAFAPKSANYVASIKAIKAGGYATSTTYVGSIINCVNSNGFFKLDGLSKALHL</sequence>
<dbReference type="EC" id="3.5.1.28" evidence="7"/>
<evidence type="ECO:0000256" key="3">
    <source>
        <dbReference type="ARBA" id="ARBA00022801"/>
    </source>
</evidence>
<dbReference type="GO" id="GO:0009253">
    <property type="term" value="P:peptidoglycan catabolic process"/>
    <property type="evidence" value="ECO:0007669"/>
    <property type="project" value="InterPro"/>
</dbReference>
<dbReference type="GO" id="GO:0004040">
    <property type="term" value="F:amidase activity"/>
    <property type="evidence" value="ECO:0007669"/>
    <property type="project" value="InterPro"/>
</dbReference>
<dbReference type="InterPro" id="IPR002901">
    <property type="entry name" value="MGlyc_endo_b_GlcNAc-like_dom"/>
</dbReference>
<dbReference type="InterPro" id="IPR051056">
    <property type="entry name" value="Glycosyl_Hydrolase_73"/>
</dbReference>
<evidence type="ECO:0000256" key="2">
    <source>
        <dbReference type="ARBA" id="ARBA00022729"/>
    </source>
</evidence>
<accession>A0A1Y0VPY9</accession>
<feature type="compositionally biased region" description="Low complexity" evidence="4">
    <location>
        <begin position="520"/>
        <end position="547"/>
    </location>
</feature>
<dbReference type="SMART" id="SM00644">
    <property type="entry name" value="Ami_2"/>
    <property type="match status" value="1"/>
</dbReference>
<dbReference type="SMART" id="SM00047">
    <property type="entry name" value="LYZ2"/>
    <property type="match status" value="1"/>
</dbReference>
<evidence type="ECO:0000313" key="8">
    <source>
        <dbReference type="Proteomes" id="UP000196118"/>
    </source>
</evidence>
<dbReference type="GO" id="GO:0008745">
    <property type="term" value="F:N-acetylmuramoyl-L-alanine amidase activity"/>
    <property type="evidence" value="ECO:0007669"/>
    <property type="project" value="UniProtKB-EC"/>
</dbReference>
<feature type="compositionally biased region" description="Low complexity" evidence="4">
    <location>
        <begin position="427"/>
        <end position="461"/>
    </location>
</feature>
<dbReference type="Pfam" id="PF01832">
    <property type="entry name" value="Glucosaminidase"/>
    <property type="match status" value="1"/>
</dbReference>
<feature type="region of interest" description="Disordered" evidence="4">
    <location>
        <begin position="158"/>
        <end position="193"/>
    </location>
</feature>
<gene>
    <name evidence="7" type="ORF">S100892_01708</name>
</gene>
<dbReference type="AlphaFoldDB" id="A0A1Y0VPY9"/>
<dbReference type="Gene3D" id="2.10.70.40">
    <property type="entry name" value="peptidoglycan hydrolase"/>
    <property type="match status" value="1"/>
</dbReference>
<feature type="domain" description="Mannosyl-glycoprotein endo-beta-N-acetylglucosamidase-like" evidence="5">
    <location>
        <begin position="805"/>
        <end position="961"/>
    </location>
</feature>
<feature type="region of interest" description="Disordered" evidence="4">
    <location>
        <begin position="696"/>
        <end position="726"/>
    </location>
</feature>
<dbReference type="CDD" id="cd06583">
    <property type="entry name" value="PGRP"/>
    <property type="match status" value="1"/>
</dbReference>
<feature type="compositionally biased region" description="Low complexity" evidence="4">
    <location>
        <begin position="232"/>
        <end position="243"/>
    </location>
</feature>
<evidence type="ECO:0000256" key="1">
    <source>
        <dbReference type="ARBA" id="ARBA00010266"/>
    </source>
</evidence>
<protein>
    <submittedName>
        <fullName evidence="7">N-acetylmuramoyl-L-alanine amidase</fullName>
        <ecNumber evidence="7">3.5.1.28</ecNumber>
    </submittedName>
</protein>
<keyword evidence="2" id="KW-0732">Signal</keyword>
<feature type="region of interest" description="Disordered" evidence="4">
    <location>
        <begin position="61"/>
        <end position="86"/>
    </location>
</feature>
<proteinExistence type="inferred from homology"/>
<evidence type="ECO:0000259" key="5">
    <source>
        <dbReference type="SMART" id="SM00047"/>
    </source>
</evidence>
<dbReference type="Gene3D" id="3.40.80.10">
    <property type="entry name" value="Peptidoglycan recognition protein-like"/>
    <property type="match status" value="1"/>
</dbReference>
<feature type="compositionally biased region" description="Low complexity" evidence="4">
    <location>
        <begin position="698"/>
        <end position="726"/>
    </location>
</feature>
<evidence type="ECO:0000259" key="6">
    <source>
        <dbReference type="SMART" id="SM00644"/>
    </source>
</evidence>
<dbReference type="NCBIfam" id="TIGR03715">
    <property type="entry name" value="KxYKxGKxW"/>
    <property type="match status" value="1"/>
</dbReference>
<feature type="domain" description="N-acetylmuramoyl-L-alanine amidase" evidence="6">
    <location>
        <begin position="264"/>
        <end position="403"/>
    </location>
</feature>
<dbReference type="InterPro" id="IPR002502">
    <property type="entry name" value="Amidase_domain"/>
</dbReference>
<feature type="region of interest" description="Disordered" evidence="4">
    <location>
        <begin position="232"/>
        <end position="251"/>
    </location>
</feature>
<dbReference type="PANTHER" id="PTHR33308">
    <property type="entry name" value="PEPTIDOGLYCAN HYDROLASE FLGJ"/>
    <property type="match status" value="1"/>
</dbReference>
<feature type="region of interest" description="Disordered" evidence="4">
    <location>
        <begin position="427"/>
        <end position="464"/>
    </location>
</feature>
<evidence type="ECO:0000313" key="7">
    <source>
        <dbReference type="EMBL" id="ARW20251.1"/>
    </source>
</evidence>
<keyword evidence="3 7" id="KW-0378">Hydrolase</keyword>
<evidence type="ECO:0000256" key="4">
    <source>
        <dbReference type="SAM" id="MobiDB-lite"/>
    </source>
</evidence>
<feature type="compositionally biased region" description="Low complexity" evidence="4">
    <location>
        <begin position="610"/>
        <end position="639"/>
    </location>
</feature>
<feature type="region of interest" description="Disordered" evidence="4">
    <location>
        <begin position="605"/>
        <end position="642"/>
    </location>
</feature>
<reference evidence="7 8" key="1">
    <citation type="submission" date="2017-05" db="EMBL/GenBank/DDBJ databases">
        <title>Genome sequence of Pediococcus pentosaceus strain SRCM100892.</title>
        <authorList>
            <person name="Cho S.H."/>
        </authorList>
    </citation>
    <scope>NUCLEOTIDE SEQUENCE [LARGE SCALE GENOMIC DNA]</scope>
    <source>
        <strain evidence="7 8">SRCM100892</strain>
    </source>
</reference>
<organism evidence="7 8">
    <name type="scientific">Pediococcus pentosaceus</name>
    <dbReference type="NCBI Taxonomy" id="1255"/>
    <lineage>
        <taxon>Bacteria</taxon>
        <taxon>Bacillati</taxon>
        <taxon>Bacillota</taxon>
        <taxon>Bacilli</taxon>
        <taxon>Lactobacillales</taxon>
        <taxon>Lactobacillaceae</taxon>
        <taxon>Pediococcus</taxon>
    </lineage>
</organism>
<feature type="region of interest" description="Disordered" evidence="4">
    <location>
        <begin position="516"/>
        <end position="553"/>
    </location>
</feature>
<dbReference type="Proteomes" id="UP000196118">
    <property type="component" value="Chromosome"/>
</dbReference>
<dbReference type="Gene3D" id="1.10.530.10">
    <property type="match status" value="1"/>
</dbReference>
<name>A0A1Y0VPY9_PEDPE</name>
<dbReference type="PANTHER" id="PTHR33308:SF9">
    <property type="entry name" value="PEPTIDOGLYCAN HYDROLASE FLGJ"/>
    <property type="match status" value="1"/>
</dbReference>
<comment type="similarity">
    <text evidence="1">Belongs to the glycosyl hydrolase 73 family.</text>
</comment>
<dbReference type="Pfam" id="PF01510">
    <property type="entry name" value="Amidase_2"/>
    <property type="match status" value="1"/>
</dbReference>
<feature type="compositionally biased region" description="Acidic residues" evidence="4">
    <location>
        <begin position="65"/>
        <end position="74"/>
    </location>
</feature>
<dbReference type="SUPFAM" id="SSF55846">
    <property type="entry name" value="N-acetylmuramoyl-L-alanine amidase-like"/>
    <property type="match status" value="1"/>
</dbReference>
<dbReference type="Pfam" id="PF19258">
    <property type="entry name" value="KxYKxGKxW_sig"/>
    <property type="match status" value="1"/>
</dbReference>
<dbReference type="EMBL" id="CP021474">
    <property type="protein sequence ID" value="ARW20251.1"/>
    <property type="molecule type" value="Genomic_DNA"/>
</dbReference>
<dbReference type="InterPro" id="IPR036505">
    <property type="entry name" value="Amidase/PGRP_sf"/>
</dbReference>